<evidence type="ECO:0000313" key="2">
    <source>
        <dbReference type="EMBL" id="RCK20875.1"/>
    </source>
</evidence>
<keyword evidence="1" id="KW-1133">Transmembrane helix</keyword>
<dbReference type="Proteomes" id="UP000253061">
    <property type="component" value="Unassembled WGS sequence"/>
</dbReference>
<dbReference type="InterPro" id="IPR043130">
    <property type="entry name" value="CDP-OH_PTrfase_TM_dom"/>
</dbReference>
<name>A0A367V6Q5_9PROT</name>
<dbReference type="GO" id="GO:0008654">
    <property type="term" value="P:phospholipid biosynthetic process"/>
    <property type="evidence" value="ECO:0007669"/>
    <property type="project" value="InterPro"/>
</dbReference>
<keyword evidence="1" id="KW-0812">Transmembrane</keyword>
<dbReference type="EMBL" id="JPWB01000006">
    <property type="protein sequence ID" value="RCK20875.1"/>
    <property type="molecule type" value="Genomic_DNA"/>
</dbReference>
<dbReference type="Pfam" id="PF01066">
    <property type="entry name" value="CDP-OH_P_transf"/>
    <property type="match status" value="1"/>
</dbReference>
<dbReference type="RefSeq" id="WP_062957572.1">
    <property type="nucleotide sequence ID" value="NZ_JPWB01000006.1"/>
</dbReference>
<sequence length="212" mass="22791">MFDARLRPLIDVPLNAIARSLSGTGITPNMITGFGFLLGILAAVCLALTLDYAALALILASRFMDGLDGAVARHAAPRSRHPGAKSQESDLGGYYDIVSDFLFYSGIILAFAIGRPEHALMAAFLIFCFVGTGSSFLAYAIIAAKQGRNDDQSQGKKSFYFLTGITEGSETIFVLCLICVFPAWFDTISAIFGALCLMTTFGRVSEARRDFA</sequence>
<keyword evidence="1" id="KW-0472">Membrane</keyword>
<dbReference type="Gene3D" id="1.20.120.1760">
    <property type="match status" value="1"/>
</dbReference>
<comment type="caution">
    <text evidence="2">The sequence shown here is derived from an EMBL/GenBank/DDBJ whole genome shotgun (WGS) entry which is preliminary data.</text>
</comment>
<proteinExistence type="predicted"/>
<organism evidence="2 3">
    <name type="scientific">Thalassospira profundimaris</name>
    <dbReference type="NCBI Taxonomy" id="502049"/>
    <lineage>
        <taxon>Bacteria</taxon>
        <taxon>Pseudomonadati</taxon>
        <taxon>Pseudomonadota</taxon>
        <taxon>Alphaproteobacteria</taxon>
        <taxon>Rhodospirillales</taxon>
        <taxon>Thalassospiraceae</taxon>
        <taxon>Thalassospira</taxon>
    </lineage>
</organism>
<dbReference type="InterPro" id="IPR000462">
    <property type="entry name" value="CDP-OH_P_trans"/>
</dbReference>
<feature type="transmembrane region" description="Helical" evidence="1">
    <location>
        <begin position="172"/>
        <end position="199"/>
    </location>
</feature>
<gene>
    <name evidence="2" type="ORF">TH6_13895</name>
</gene>
<reference evidence="2 3" key="1">
    <citation type="submission" date="2014-07" db="EMBL/GenBank/DDBJ databases">
        <title>Draft genome sequence of Thalassospira profundimaris R8-17.</title>
        <authorList>
            <person name="Lai Q."/>
            <person name="Shao Z."/>
        </authorList>
    </citation>
    <scope>NUCLEOTIDE SEQUENCE [LARGE SCALE GENOMIC DNA]</scope>
    <source>
        <strain evidence="2 3">R8-17</strain>
    </source>
</reference>
<feature type="transmembrane region" description="Helical" evidence="1">
    <location>
        <begin position="93"/>
        <end position="113"/>
    </location>
</feature>
<evidence type="ECO:0000256" key="1">
    <source>
        <dbReference type="SAM" id="Phobius"/>
    </source>
</evidence>
<dbReference type="GO" id="GO:0016780">
    <property type="term" value="F:phosphotransferase activity, for other substituted phosphate groups"/>
    <property type="evidence" value="ECO:0007669"/>
    <property type="project" value="InterPro"/>
</dbReference>
<feature type="transmembrane region" description="Helical" evidence="1">
    <location>
        <begin position="120"/>
        <end position="142"/>
    </location>
</feature>
<protein>
    <submittedName>
        <fullName evidence="2">CDP-alcohol phosphatidyltransferase</fullName>
    </submittedName>
</protein>
<feature type="transmembrane region" description="Helical" evidence="1">
    <location>
        <begin position="36"/>
        <end position="60"/>
    </location>
</feature>
<dbReference type="AlphaFoldDB" id="A0A367V6Q5"/>
<accession>A0A367V6Q5</accession>
<dbReference type="GO" id="GO:0016020">
    <property type="term" value="C:membrane"/>
    <property type="evidence" value="ECO:0007669"/>
    <property type="project" value="InterPro"/>
</dbReference>
<keyword evidence="2" id="KW-0808">Transferase</keyword>
<evidence type="ECO:0000313" key="3">
    <source>
        <dbReference type="Proteomes" id="UP000253061"/>
    </source>
</evidence>